<accession>A0A9P5YTQ5</accession>
<keyword evidence="3" id="KW-1185">Reference proteome</keyword>
<feature type="transmembrane region" description="Helical" evidence="1">
    <location>
        <begin position="231"/>
        <end position="253"/>
    </location>
</feature>
<comment type="caution">
    <text evidence="2">The sequence shown here is derived from an EMBL/GenBank/DDBJ whole genome shotgun (WGS) entry which is preliminary data.</text>
</comment>
<gene>
    <name evidence="2" type="ORF">BDN70DRAFT_964162</name>
</gene>
<keyword evidence="1" id="KW-1133">Transmembrane helix</keyword>
<name>A0A9P5YTQ5_9AGAR</name>
<dbReference type="OrthoDB" id="9451547at2759"/>
<feature type="transmembrane region" description="Helical" evidence="1">
    <location>
        <begin position="265"/>
        <end position="288"/>
    </location>
</feature>
<sequence length="313" mass="35545">WTSTHGFFLQMGGFMLSHNGIPMHILIDGSHLTTPKELQLIKSIEEGIISPPRITKEGIQDRSKGDIISKTIIILQTTWFIVQCIARWSQHLPVTELEVVTLGFAILNGITYALWWNKPQNVGRPVFLERERLIPTSDEIPKAIDQSAVLTTAENVAESSKKPETEWRSMLENSIHKWKARTDCVPMFYRSMIDNDHARVAAIIMLFVGTLFGSVHLIPSWFLDFASPQEMWLWQISAVIITVAPIPMSIGIFRGCTNEFDSVETVIKGVIFFVWFIYPFARIILLIVSLTSLRSLSPAALQTIEWTIFIPHL</sequence>
<proteinExistence type="predicted"/>
<feature type="non-terminal residue" evidence="2">
    <location>
        <position position="1"/>
    </location>
</feature>
<keyword evidence="1" id="KW-0472">Membrane</keyword>
<dbReference type="EMBL" id="MU155428">
    <property type="protein sequence ID" value="KAF9473615.1"/>
    <property type="molecule type" value="Genomic_DNA"/>
</dbReference>
<reference evidence="2" key="1">
    <citation type="submission" date="2020-11" db="EMBL/GenBank/DDBJ databases">
        <authorList>
            <consortium name="DOE Joint Genome Institute"/>
            <person name="Ahrendt S."/>
            <person name="Riley R."/>
            <person name="Andreopoulos W."/>
            <person name="Labutti K."/>
            <person name="Pangilinan J."/>
            <person name="Ruiz-Duenas F.J."/>
            <person name="Barrasa J.M."/>
            <person name="Sanchez-Garcia M."/>
            <person name="Camarero S."/>
            <person name="Miyauchi S."/>
            <person name="Serrano A."/>
            <person name="Linde D."/>
            <person name="Babiker R."/>
            <person name="Drula E."/>
            <person name="Ayuso-Fernandez I."/>
            <person name="Pacheco R."/>
            <person name="Padilla G."/>
            <person name="Ferreira P."/>
            <person name="Barriuso J."/>
            <person name="Kellner H."/>
            <person name="Castanera R."/>
            <person name="Alfaro M."/>
            <person name="Ramirez L."/>
            <person name="Pisabarro A.G."/>
            <person name="Kuo A."/>
            <person name="Tritt A."/>
            <person name="Lipzen A."/>
            <person name="He G."/>
            <person name="Yan M."/>
            <person name="Ng V."/>
            <person name="Cullen D."/>
            <person name="Martin F."/>
            <person name="Rosso M.-N."/>
            <person name="Henrissat B."/>
            <person name="Hibbett D."/>
            <person name="Martinez A.T."/>
            <person name="Grigoriev I.V."/>
        </authorList>
    </citation>
    <scope>NUCLEOTIDE SEQUENCE</scope>
    <source>
        <strain evidence="2">CIRM-BRFM 674</strain>
    </source>
</reference>
<organism evidence="2 3">
    <name type="scientific">Pholiota conissans</name>
    <dbReference type="NCBI Taxonomy" id="109636"/>
    <lineage>
        <taxon>Eukaryota</taxon>
        <taxon>Fungi</taxon>
        <taxon>Dikarya</taxon>
        <taxon>Basidiomycota</taxon>
        <taxon>Agaricomycotina</taxon>
        <taxon>Agaricomycetes</taxon>
        <taxon>Agaricomycetidae</taxon>
        <taxon>Agaricales</taxon>
        <taxon>Agaricineae</taxon>
        <taxon>Strophariaceae</taxon>
        <taxon>Pholiota</taxon>
    </lineage>
</organism>
<keyword evidence="1" id="KW-0812">Transmembrane</keyword>
<dbReference type="Proteomes" id="UP000807469">
    <property type="component" value="Unassembled WGS sequence"/>
</dbReference>
<dbReference type="AlphaFoldDB" id="A0A9P5YTQ5"/>
<evidence type="ECO:0000313" key="2">
    <source>
        <dbReference type="EMBL" id="KAF9473615.1"/>
    </source>
</evidence>
<evidence type="ECO:0000256" key="1">
    <source>
        <dbReference type="SAM" id="Phobius"/>
    </source>
</evidence>
<evidence type="ECO:0000313" key="3">
    <source>
        <dbReference type="Proteomes" id="UP000807469"/>
    </source>
</evidence>
<dbReference type="PANTHER" id="PTHR35043:SF7">
    <property type="entry name" value="TRANSCRIPTION FACTOR DOMAIN-CONTAINING PROTEIN"/>
    <property type="match status" value="1"/>
</dbReference>
<feature type="transmembrane region" description="Helical" evidence="1">
    <location>
        <begin position="200"/>
        <end position="219"/>
    </location>
</feature>
<dbReference type="PANTHER" id="PTHR35043">
    <property type="entry name" value="TRANSCRIPTION FACTOR DOMAIN-CONTAINING PROTEIN"/>
    <property type="match status" value="1"/>
</dbReference>
<protein>
    <submittedName>
        <fullName evidence="2">Uncharacterized protein</fullName>
    </submittedName>
</protein>